<dbReference type="GO" id="GO:0005829">
    <property type="term" value="C:cytosol"/>
    <property type="evidence" value="ECO:0007669"/>
    <property type="project" value="TreeGrafter"/>
</dbReference>
<dbReference type="InterPro" id="IPR033753">
    <property type="entry name" value="GCV_H/Fam206"/>
</dbReference>
<dbReference type="AlphaFoldDB" id="A0A117PPD4"/>
<organism evidence="3 4">
    <name type="scientific">Streptomyces pseudovenezuelae</name>
    <dbReference type="NCBI Taxonomy" id="67350"/>
    <lineage>
        <taxon>Bacteria</taxon>
        <taxon>Bacillati</taxon>
        <taxon>Actinomycetota</taxon>
        <taxon>Actinomycetes</taxon>
        <taxon>Kitasatosporales</taxon>
        <taxon>Streptomycetaceae</taxon>
        <taxon>Streptomyces</taxon>
        <taxon>Streptomyces aurantiacus group</taxon>
    </lineage>
</organism>
<protein>
    <recommendedName>
        <fullName evidence="2">Lipoyl-binding domain-containing protein</fullName>
    </recommendedName>
</protein>
<dbReference type="InterPro" id="IPR000089">
    <property type="entry name" value="Biotin_lipoyl"/>
</dbReference>
<evidence type="ECO:0000313" key="3">
    <source>
        <dbReference type="EMBL" id="KUM84428.1"/>
    </source>
</evidence>
<dbReference type="NCBIfam" id="NF002270">
    <property type="entry name" value="PRK01202.1"/>
    <property type="match status" value="1"/>
</dbReference>
<gene>
    <name evidence="3" type="ORF">AQI94_31635</name>
</gene>
<dbReference type="GO" id="GO:0009249">
    <property type="term" value="P:protein lipoylation"/>
    <property type="evidence" value="ECO:0007669"/>
    <property type="project" value="TreeGrafter"/>
</dbReference>
<dbReference type="Pfam" id="PF01597">
    <property type="entry name" value="GCV_H"/>
    <property type="match status" value="1"/>
</dbReference>
<dbReference type="Gene3D" id="2.40.50.100">
    <property type="match status" value="1"/>
</dbReference>
<dbReference type="RefSeq" id="WP_031048427.1">
    <property type="nucleotide sequence ID" value="NZ_JBIBIH010000004.1"/>
</dbReference>
<dbReference type="OrthoDB" id="9796712at2"/>
<dbReference type="PANTHER" id="PTHR11715:SF3">
    <property type="entry name" value="GLYCINE CLEAVAGE SYSTEM H PROTEIN-RELATED"/>
    <property type="match status" value="1"/>
</dbReference>
<dbReference type="SUPFAM" id="SSF51230">
    <property type="entry name" value="Single hybrid motif"/>
    <property type="match status" value="1"/>
</dbReference>
<dbReference type="GO" id="GO:0005960">
    <property type="term" value="C:glycine cleavage complex"/>
    <property type="evidence" value="ECO:0007669"/>
    <property type="project" value="InterPro"/>
</dbReference>
<dbReference type="GO" id="GO:0019464">
    <property type="term" value="P:glycine decarboxylation via glycine cleavage system"/>
    <property type="evidence" value="ECO:0007669"/>
    <property type="project" value="InterPro"/>
</dbReference>
<evidence type="ECO:0000256" key="1">
    <source>
        <dbReference type="ARBA" id="ARBA00022823"/>
    </source>
</evidence>
<reference evidence="3 4" key="1">
    <citation type="submission" date="2015-10" db="EMBL/GenBank/DDBJ databases">
        <title>Draft genome sequence of Streptomyces pseudovenezuelae DSM 40212, type strain for the species Streptomyces pseudovenezuelae.</title>
        <authorList>
            <person name="Ruckert C."/>
            <person name="Winkler A."/>
            <person name="Kalinowski J."/>
            <person name="Kampfer P."/>
            <person name="Glaeser S."/>
        </authorList>
    </citation>
    <scope>NUCLEOTIDE SEQUENCE [LARGE SCALE GENOMIC DNA]</scope>
    <source>
        <strain evidence="3 4">DSM 40212</strain>
    </source>
</reference>
<dbReference type="EMBL" id="LMWM01000031">
    <property type="protein sequence ID" value="KUM84428.1"/>
    <property type="molecule type" value="Genomic_DNA"/>
</dbReference>
<proteinExistence type="predicted"/>
<sequence>MSNIPDSLMFTTNHTWVRDEGGLVTVGLTDYIVQDLSDVVFVKVPEEGRTVRVGETICVVESTEATHEVYSPFSGEVIGTNVSLEAYADWVNHSPYDQGWLFRIKPMDGAPTLNLLAAAEYERLVG</sequence>
<evidence type="ECO:0000313" key="4">
    <source>
        <dbReference type="Proteomes" id="UP000053039"/>
    </source>
</evidence>
<dbReference type="PANTHER" id="PTHR11715">
    <property type="entry name" value="GLYCINE CLEAVAGE SYSTEM H PROTEIN"/>
    <property type="match status" value="1"/>
</dbReference>
<dbReference type="InterPro" id="IPR011053">
    <property type="entry name" value="Single_hybrid_motif"/>
</dbReference>
<dbReference type="PROSITE" id="PS50968">
    <property type="entry name" value="BIOTINYL_LIPOYL"/>
    <property type="match status" value="1"/>
</dbReference>
<dbReference type="Proteomes" id="UP000053039">
    <property type="component" value="Unassembled WGS sequence"/>
</dbReference>
<accession>A0A117PPD4</accession>
<evidence type="ECO:0000259" key="2">
    <source>
        <dbReference type="PROSITE" id="PS50968"/>
    </source>
</evidence>
<dbReference type="CDD" id="cd06848">
    <property type="entry name" value="GCS_H"/>
    <property type="match status" value="1"/>
</dbReference>
<comment type="caution">
    <text evidence="3">The sequence shown here is derived from an EMBL/GenBank/DDBJ whole genome shotgun (WGS) entry which is preliminary data.</text>
</comment>
<keyword evidence="1" id="KW-0450">Lipoyl</keyword>
<feature type="domain" description="Lipoyl-binding" evidence="2">
    <location>
        <begin position="23"/>
        <end position="105"/>
    </location>
</feature>
<name>A0A117PPD4_9ACTN</name>
<dbReference type="InterPro" id="IPR002930">
    <property type="entry name" value="GCV_H"/>
</dbReference>